<keyword evidence="2" id="KW-1133">Transmembrane helix</keyword>
<feature type="transmembrane region" description="Helical" evidence="2">
    <location>
        <begin position="7"/>
        <end position="29"/>
    </location>
</feature>
<feature type="compositionally biased region" description="Basic and acidic residues" evidence="1">
    <location>
        <begin position="136"/>
        <end position="146"/>
    </location>
</feature>
<protein>
    <recommendedName>
        <fullName evidence="3">AsmA domain-containing protein</fullName>
    </recommendedName>
</protein>
<dbReference type="Pfam" id="PF05170">
    <property type="entry name" value="AsmA"/>
    <property type="match status" value="1"/>
</dbReference>
<name>A0ABM8ZRY1_9VIBR</name>
<organism evidence="4 5">
    <name type="scientific">Vibrio stylophorae</name>
    <dbReference type="NCBI Taxonomy" id="659351"/>
    <lineage>
        <taxon>Bacteria</taxon>
        <taxon>Pseudomonadati</taxon>
        <taxon>Pseudomonadota</taxon>
        <taxon>Gammaproteobacteria</taxon>
        <taxon>Vibrionales</taxon>
        <taxon>Vibrionaceae</taxon>
        <taxon>Vibrio</taxon>
    </lineage>
</organism>
<accession>A0ABM8ZRY1</accession>
<keyword evidence="5" id="KW-1185">Reference proteome</keyword>
<evidence type="ECO:0000256" key="1">
    <source>
        <dbReference type="SAM" id="MobiDB-lite"/>
    </source>
</evidence>
<feature type="domain" description="AsmA" evidence="3">
    <location>
        <begin position="2"/>
        <end position="591"/>
    </location>
</feature>
<dbReference type="RefSeq" id="WP_237465266.1">
    <property type="nucleotide sequence ID" value="NZ_CAKLDI010000001.1"/>
</dbReference>
<reference evidence="4" key="1">
    <citation type="submission" date="2021-11" db="EMBL/GenBank/DDBJ databases">
        <authorList>
            <person name="Rodrigo-Torres L."/>
            <person name="Arahal R. D."/>
            <person name="Lucena T."/>
        </authorList>
    </citation>
    <scope>NUCLEOTIDE SEQUENCE</scope>
    <source>
        <strain evidence="4">CECT 7929</strain>
    </source>
</reference>
<comment type="caution">
    <text evidence="4">The sequence shown here is derived from an EMBL/GenBank/DDBJ whole genome shotgun (WGS) entry which is preliminary data.</text>
</comment>
<proteinExistence type="predicted"/>
<dbReference type="PANTHER" id="PTHR30441">
    <property type="entry name" value="DUF748 DOMAIN-CONTAINING PROTEIN"/>
    <property type="match status" value="1"/>
</dbReference>
<dbReference type="InterPro" id="IPR007844">
    <property type="entry name" value="AsmA"/>
</dbReference>
<dbReference type="PANTHER" id="PTHR30441:SF4">
    <property type="entry name" value="PROTEIN ASMA"/>
    <property type="match status" value="1"/>
</dbReference>
<evidence type="ECO:0000256" key="2">
    <source>
        <dbReference type="SAM" id="Phobius"/>
    </source>
</evidence>
<feature type="region of interest" description="Disordered" evidence="1">
    <location>
        <begin position="132"/>
        <end position="157"/>
    </location>
</feature>
<keyword evidence="2" id="KW-0472">Membrane</keyword>
<feature type="region of interest" description="Disordered" evidence="1">
    <location>
        <begin position="386"/>
        <end position="409"/>
    </location>
</feature>
<evidence type="ECO:0000259" key="3">
    <source>
        <dbReference type="Pfam" id="PF05170"/>
    </source>
</evidence>
<dbReference type="InterPro" id="IPR052894">
    <property type="entry name" value="AsmA-related"/>
</dbReference>
<dbReference type="Proteomes" id="UP000838672">
    <property type="component" value="Unassembled WGS sequence"/>
</dbReference>
<evidence type="ECO:0000313" key="4">
    <source>
        <dbReference type="EMBL" id="CAH0533057.1"/>
    </source>
</evidence>
<sequence>MKLLKYILVAVVGVVLLAIVAVVGLVMFINPNQFKPMLEKQVAQHTGMILDMPGDIAWRVWPSIGLTVGETALKTPADAGFSQDTVVKMGQADIDVAVMPLLSQSLVIEQVALKNSKIFIEYLADGRSNLDGLTQSKKETPPEPSKDASSASEGAQSAQNNWQVSLESLRLDNASLTVKDDRKSTTQQLNVTLLHLQQLAFDAWGKAELVLAFQNEQQQLNLRFNSQLKLAKDVAKLALKDIELSLTGRSGDIQLDKLTLNAADFDFSGAHAVTLSGLGQMAQQAFTLDFSTELEVSPDFQQVTLATPKLDASLQGAEKTTLALSSEQAIVATPKSVQAKALSLMLNEIQGQANVAVNLAHKTPMVTANLVLPTLNLDQLMGQGKTAAAPAESTQSADKPATKKPLSKTEPNLAALSSVNANVTLDIGHLIADGIDFKQVKAKATLNNGVLKISQLATQVFDGQIDMTATLDSRQKLPSYQLSGKVVNIATQPMLKQLAKMDWLEGNANLQIKVSGQGLSPYRIVNDAKAQVNGAVLDGAVHGYNIAQMIREAKAKYSGGNVAAAATVQKTDFSELTTSLSLNQAVLTLNSLNMKSPLLRIQGQGKAPINQQTLDMNITATIVGSLKGQGGASLKELKGLPIPIHLYGPWSKVDYKLDYGSLLKAKAKDEGQKEIDRFLEKKLGDKPEEQEAARELINQLFK</sequence>
<keyword evidence="2" id="KW-0812">Transmembrane</keyword>
<evidence type="ECO:0000313" key="5">
    <source>
        <dbReference type="Proteomes" id="UP000838672"/>
    </source>
</evidence>
<gene>
    <name evidence="4" type="ORF">VST7929_00909</name>
</gene>
<feature type="compositionally biased region" description="Low complexity" evidence="1">
    <location>
        <begin position="148"/>
        <end position="157"/>
    </location>
</feature>
<dbReference type="EMBL" id="CAKLDI010000001">
    <property type="protein sequence ID" value="CAH0533057.1"/>
    <property type="molecule type" value="Genomic_DNA"/>
</dbReference>